<dbReference type="eggNOG" id="COG4094">
    <property type="taxonomic scope" value="Bacteria"/>
</dbReference>
<name>Q2N6U9_ERYLH</name>
<evidence type="ECO:0000313" key="8">
    <source>
        <dbReference type="Proteomes" id="UP000008808"/>
    </source>
</evidence>
<protein>
    <recommendedName>
        <fullName evidence="6">NnrU domain-containing protein</fullName>
    </recommendedName>
</protein>
<dbReference type="EMBL" id="CP000157">
    <property type="protein sequence ID" value="ABC64592.1"/>
    <property type="molecule type" value="Genomic_DNA"/>
</dbReference>
<reference evidence="8" key="1">
    <citation type="journal article" date="2009" name="J. Bacteriol.">
        <title>Complete genome sequence of Erythrobacter litoralis HTCC2594.</title>
        <authorList>
            <person name="Oh H.M."/>
            <person name="Giovannoni S.J."/>
            <person name="Ferriera S."/>
            <person name="Johnson J."/>
            <person name="Cho J.C."/>
        </authorList>
    </citation>
    <scope>NUCLEOTIDE SEQUENCE [LARGE SCALE GENOMIC DNA]</scope>
    <source>
        <strain evidence="8">HTCC2594</strain>
    </source>
</reference>
<dbReference type="AlphaFoldDB" id="Q2N6U9"/>
<proteinExistence type="predicted"/>
<keyword evidence="2 5" id="KW-0812">Transmembrane</keyword>
<dbReference type="KEGG" id="eli:ELI_12500"/>
<dbReference type="RefSeq" id="WP_011415414.1">
    <property type="nucleotide sequence ID" value="NC_007722.1"/>
</dbReference>
<feature type="domain" description="NnrU" evidence="6">
    <location>
        <begin position="8"/>
        <end position="220"/>
    </location>
</feature>
<dbReference type="Pfam" id="PF07298">
    <property type="entry name" value="NnrU"/>
    <property type="match status" value="1"/>
</dbReference>
<evidence type="ECO:0000256" key="1">
    <source>
        <dbReference type="ARBA" id="ARBA00004141"/>
    </source>
</evidence>
<feature type="transmembrane region" description="Helical" evidence="5">
    <location>
        <begin position="198"/>
        <end position="215"/>
    </location>
</feature>
<evidence type="ECO:0000256" key="2">
    <source>
        <dbReference type="ARBA" id="ARBA00022692"/>
    </source>
</evidence>
<dbReference type="Gene3D" id="1.20.120.1630">
    <property type="match status" value="1"/>
</dbReference>
<dbReference type="OrthoDB" id="7828645at2"/>
<dbReference type="STRING" id="314225.ELI_12500"/>
<sequence>MDPALLSLIAASVSFVGAHIVMSHPLRAGMIGVLGNGGFQTVYSLIVAATMAWMYFAFKAIETPSVLWQSGYTGPAWIAGSIISLFSMVLLVGSMTPKNPALATPGASEAAKAAPHGVFTVTRHPMMWGFALWGASHIIAAPTARTVVVALAIIVMALVGSHLQDRKKERLMGEAWTEWESRTSYWPRLGGFAKIGPVTWLIAFALWLGISWLHLPLGNVAAGPWRWIG</sequence>
<evidence type="ECO:0000256" key="4">
    <source>
        <dbReference type="ARBA" id="ARBA00023136"/>
    </source>
</evidence>
<feature type="transmembrane region" description="Helical" evidence="5">
    <location>
        <begin position="70"/>
        <end position="92"/>
    </location>
</feature>
<evidence type="ECO:0000313" key="7">
    <source>
        <dbReference type="EMBL" id="ABC64592.1"/>
    </source>
</evidence>
<evidence type="ECO:0000259" key="6">
    <source>
        <dbReference type="Pfam" id="PF07298"/>
    </source>
</evidence>
<gene>
    <name evidence="7" type="ordered locus">ELI_12500</name>
</gene>
<keyword evidence="3 5" id="KW-1133">Transmembrane helix</keyword>
<organism evidence="7 8">
    <name type="scientific">Erythrobacter litoralis (strain HTCC2594)</name>
    <dbReference type="NCBI Taxonomy" id="314225"/>
    <lineage>
        <taxon>Bacteria</taxon>
        <taxon>Pseudomonadati</taxon>
        <taxon>Pseudomonadota</taxon>
        <taxon>Alphaproteobacteria</taxon>
        <taxon>Sphingomonadales</taxon>
        <taxon>Erythrobacteraceae</taxon>
        <taxon>Erythrobacter/Porphyrobacter group</taxon>
        <taxon>Erythrobacter</taxon>
    </lineage>
</organism>
<accession>Q2N6U9</accession>
<dbReference type="HOGENOM" id="CLU_104582_0_0_5"/>
<evidence type="ECO:0000256" key="5">
    <source>
        <dbReference type="SAM" id="Phobius"/>
    </source>
</evidence>
<evidence type="ECO:0000256" key="3">
    <source>
        <dbReference type="ARBA" id="ARBA00022989"/>
    </source>
</evidence>
<dbReference type="InterPro" id="IPR009915">
    <property type="entry name" value="NnrU_dom"/>
</dbReference>
<dbReference type="GO" id="GO:0016020">
    <property type="term" value="C:membrane"/>
    <property type="evidence" value="ECO:0007669"/>
    <property type="project" value="UniProtKB-SubCell"/>
</dbReference>
<keyword evidence="8" id="KW-1185">Reference proteome</keyword>
<comment type="subcellular location">
    <subcellularLocation>
        <location evidence="1">Membrane</location>
        <topology evidence="1">Multi-pass membrane protein</topology>
    </subcellularLocation>
</comment>
<keyword evidence="4 5" id="KW-0472">Membrane</keyword>
<feature type="transmembrane region" description="Helical" evidence="5">
    <location>
        <begin position="130"/>
        <end position="160"/>
    </location>
</feature>
<feature type="transmembrane region" description="Helical" evidence="5">
    <location>
        <begin position="39"/>
        <end position="58"/>
    </location>
</feature>
<dbReference type="Proteomes" id="UP000008808">
    <property type="component" value="Chromosome"/>
</dbReference>